<reference evidence="3" key="1">
    <citation type="submission" date="2011-05" db="EMBL/GenBank/DDBJ databases">
        <authorList>
            <person name="Richards S.R."/>
            <person name="Qu J."/>
            <person name="Jiang H."/>
            <person name="Jhangiani S.N."/>
            <person name="Agravi P."/>
            <person name="Goodspeed R."/>
            <person name="Gross S."/>
            <person name="Mandapat C."/>
            <person name="Jackson L."/>
            <person name="Mathew T."/>
            <person name="Pu L."/>
            <person name="Thornton R."/>
            <person name="Saada N."/>
            <person name="Wilczek-Boney K.B."/>
            <person name="Lee S."/>
            <person name="Kovar C."/>
            <person name="Wu Y."/>
            <person name="Scherer S.E."/>
            <person name="Worley K.C."/>
            <person name="Muzny D.M."/>
            <person name="Gibbs R."/>
        </authorList>
    </citation>
    <scope>NUCLEOTIDE SEQUENCE</scope>
    <source>
        <strain evidence="3">Brora</strain>
    </source>
</reference>
<dbReference type="HOGENOM" id="CLU_2471907_0_0_1"/>
<dbReference type="EnsemblMetazoa" id="SMAR014709-RA">
    <property type="protein sequence ID" value="SMAR014709-PA"/>
    <property type="gene ID" value="SMAR014709"/>
</dbReference>
<sequence>MYYPMRTVRTRQLHNIIDDKGLEREVSYLKHQLHLWQLTTTDPWICTPHGVLEPKISDGNKTALKTRQMRKTSTGRIRTTGPLIGCDS</sequence>
<evidence type="ECO:0000313" key="3">
    <source>
        <dbReference type="Proteomes" id="UP000014500"/>
    </source>
</evidence>
<accession>T1JLH9</accession>
<proteinExistence type="predicted"/>
<dbReference type="Proteomes" id="UP000014500">
    <property type="component" value="Unassembled WGS sequence"/>
</dbReference>
<evidence type="ECO:0000256" key="1">
    <source>
        <dbReference type="SAM" id="MobiDB-lite"/>
    </source>
</evidence>
<reference evidence="2" key="2">
    <citation type="submission" date="2015-02" db="UniProtKB">
        <authorList>
            <consortium name="EnsemblMetazoa"/>
        </authorList>
    </citation>
    <scope>IDENTIFICATION</scope>
</reference>
<evidence type="ECO:0000313" key="2">
    <source>
        <dbReference type="EnsemblMetazoa" id="SMAR014709-PA"/>
    </source>
</evidence>
<feature type="compositionally biased region" description="Polar residues" evidence="1">
    <location>
        <begin position="64"/>
        <end position="77"/>
    </location>
</feature>
<name>T1JLH9_STRMM</name>
<dbReference type="AlphaFoldDB" id="T1JLH9"/>
<dbReference type="EMBL" id="JH431520">
    <property type="status" value="NOT_ANNOTATED_CDS"/>
    <property type="molecule type" value="Genomic_DNA"/>
</dbReference>
<feature type="region of interest" description="Disordered" evidence="1">
    <location>
        <begin position="64"/>
        <end position="88"/>
    </location>
</feature>
<organism evidence="2 3">
    <name type="scientific">Strigamia maritima</name>
    <name type="common">European centipede</name>
    <name type="synonym">Geophilus maritimus</name>
    <dbReference type="NCBI Taxonomy" id="126957"/>
    <lineage>
        <taxon>Eukaryota</taxon>
        <taxon>Metazoa</taxon>
        <taxon>Ecdysozoa</taxon>
        <taxon>Arthropoda</taxon>
        <taxon>Myriapoda</taxon>
        <taxon>Chilopoda</taxon>
        <taxon>Pleurostigmophora</taxon>
        <taxon>Geophilomorpha</taxon>
        <taxon>Linotaeniidae</taxon>
        <taxon>Strigamia</taxon>
    </lineage>
</organism>
<keyword evidence="3" id="KW-1185">Reference proteome</keyword>
<protein>
    <submittedName>
        <fullName evidence="2">Uncharacterized protein</fullName>
    </submittedName>
</protein>